<protein>
    <submittedName>
        <fullName evidence="1">Uncharacterized protein</fullName>
    </submittedName>
</protein>
<accession>A0A0A9HNJ8</accession>
<reference evidence="1" key="1">
    <citation type="submission" date="2014-09" db="EMBL/GenBank/DDBJ databases">
        <authorList>
            <person name="Magalhaes I.L.F."/>
            <person name="Oliveira U."/>
            <person name="Santos F.R."/>
            <person name="Vidigal T.H.D.A."/>
            <person name="Brescovit A.D."/>
            <person name="Santos A.J."/>
        </authorList>
    </citation>
    <scope>NUCLEOTIDE SEQUENCE</scope>
    <source>
        <tissue evidence="1">Shoot tissue taken approximately 20 cm above the soil surface</tissue>
    </source>
</reference>
<dbReference type="AlphaFoldDB" id="A0A0A9HNJ8"/>
<organism evidence="1">
    <name type="scientific">Arundo donax</name>
    <name type="common">Giant reed</name>
    <name type="synonym">Donax arundinaceus</name>
    <dbReference type="NCBI Taxonomy" id="35708"/>
    <lineage>
        <taxon>Eukaryota</taxon>
        <taxon>Viridiplantae</taxon>
        <taxon>Streptophyta</taxon>
        <taxon>Embryophyta</taxon>
        <taxon>Tracheophyta</taxon>
        <taxon>Spermatophyta</taxon>
        <taxon>Magnoliopsida</taxon>
        <taxon>Liliopsida</taxon>
        <taxon>Poales</taxon>
        <taxon>Poaceae</taxon>
        <taxon>PACMAD clade</taxon>
        <taxon>Arundinoideae</taxon>
        <taxon>Arundineae</taxon>
        <taxon>Arundo</taxon>
    </lineage>
</organism>
<proteinExistence type="predicted"/>
<reference evidence="1" key="2">
    <citation type="journal article" date="2015" name="Data Brief">
        <title>Shoot transcriptome of the giant reed, Arundo donax.</title>
        <authorList>
            <person name="Barrero R.A."/>
            <person name="Guerrero F.D."/>
            <person name="Moolhuijzen P."/>
            <person name="Goolsby J.A."/>
            <person name="Tidwell J."/>
            <person name="Bellgard S.E."/>
            <person name="Bellgard M.I."/>
        </authorList>
    </citation>
    <scope>NUCLEOTIDE SEQUENCE</scope>
    <source>
        <tissue evidence="1">Shoot tissue taken approximately 20 cm above the soil surface</tissue>
    </source>
</reference>
<dbReference type="EMBL" id="GBRH01159589">
    <property type="protein sequence ID" value="JAE38307.1"/>
    <property type="molecule type" value="Transcribed_RNA"/>
</dbReference>
<sequence length="40" mass="4183">MSVLPWLGKTAALGRKEEEVKVVAEKGEDDPPVAVSTSGT</sequence>
<evidence type="ECO:0000313" key="1">
    <source>
        <dbReference type="EMBL" id="JAE38307.1"/>
    </source>
</evidence>
<name>A0A0A9HNJ8_ARUDO</name>